<evidence type="ECO:0000313" key="1">
    <source>
        <dbReference type="EMBL" id="MEN2991386.1"/>
    </source>
</evidence>
<comment type="caution">
    <text evidence="1">The sequence shown here is derived from an EMBL/GenBank/DDBJ whole genome shotgun (WGS) entry which is preliminary data.</text>
</comment>
<protein>
    <submittedName>
        <fullName evidence="1">Uncharacterized protein</fullName>
    </submittedName>
</protein>
<name>A0ABU9YRW1_9PROT</name>
<accession>A0ABU9YRW1</accession>
<keyword evidence="2" id="KW-1185">Reference proteome</keyword>
<evidence type="ECO:0000313" key="2">
    <source>
        <dbReference type="Proteomes" id="UP001413721"/>
    </source>
</evidence>
<dbReference type="RefSeq" id="WP_345932091.1">
    <property type="nucleotide sequence ID" value="NZ_JBBKTV010000002.1"/>
</dbReference>
<proteinExistence type="predicted"/>
<gene>
    <name evidence="1" type="ORF">WG926_23945</name>
</gene>
<sequence length="50" mass="5247">MQYIDKAISAMGVGEGDDMPPLWKKPVLDVLTIEDTEFSVAGSGDGSGMS</sequence>
<dbReference type="EMBL" id="JBBKTW010000011">
    <property type="protein sequence ID" value="MEN2991386.1"/>
    <property type="molecule type" value="Genomic_DNA"/>
</dbReference>
<dbReference type="Proteomes" id="UP001413721">
    <property type="component" value="Unassembled WGS sequence"/>
</dbReference>
<organism evidence="1 2">
    <name type="scientific">Tistrella arctica</name>
    <dbReference type="NCBI Taxonomy" id="3133430"/>
    <lineage>
        <taxon>Bacteria</taxon>
        <taxon>Pseudomonadati</taxon>
        <taxon>Pseudomonadota</taxon>
        <taxon>Alphaproteobacteria</taxon>
        <taxon>Geminicoccales</taxon>
        <taxon>Geminicoccaceae</taxon>
        <taxon>Tistrella</taxon>
    </lineage>
</organism>
<reference evidence="1 2" key="1">
    <citation type="submission" date="2024-03" db="EMBL/GenBank/DDBJ databases">
        <title>High-quality draft genome sequencing of Tistrella sp. BH-R2-4.</title>
        <authorList>
            <person name="Dong C."/>
        </authorList>
    </citation>
    <scope>NUCLEOTIDE SEQUENCE [LARGE SCALE GENOMIC DNA]</scope>
    <source>
        <strain evidence="1 2">BH-R2-4</strain>
    </source>
</reference>